<comment type="subcellular location">
    <subcellularLocation>
        <location evidence="1">Cell membrane</location>
        <topology evidence="1">Multi-pass membrane protein</topology>
    </subcellularLocation>
</comment>
<reference evidence="7 8" key="1">
    <citation type="submission" date="2020-08" db="EMBL/GenBank/DDBJ databases">
        <title>Sequencing the genomes of 1000 actinobacteria strains.</title>
        <authorList>
            <person name="Klenk H.-P."/>
        </authorList>
    </citation>
    <scope>NUCLEOTIDE SEQUENCE [LARGE SCALE GENOMIC DNA]</scope>
    <source>
        <strain evidence="7 8">DSM 23040</strain>
    </source>
</reference>
<dbReference type="PANTHER" id="PTHR23514:SF13">
    <property type="entry name" value="INNER MEMBRANE PROTEIN YBJJ"/>
    <property type="match status" value="1"/>
</dbReference>
<dbReference type="SUPFAM" id="SSF103473">
    <property type="entry name" value="MFS general substrate transporter"/>
    <property type="match status" value="1"/>
</dbReference>
<dbReference type="GO" id="GO:0022857">
    <property type="term" value="F:transmembrane transporter activity"/>
    <property type="evidence" value="ECO:0007669"/>
    <property type="project" value="InterPro"/>
</dbReference>
<keyword evidence="3 5" id="KW-1133">Transmembrane helix</keyword>
<dbReference type="InterPro" id="IPR011701">
    <property type="entry name" value="MFS"/>
</dbReference>
<evidence type="ECO:0000259" key="6">
    <source>
        <dbReference type="PROSITE" id="PS50850"/>
    </source>
</evidence>
<keyword evidence="2 5" id="KW-0812">Transmembrane</keyword>
<dbReference type="AlphaFoldDB" id="A0A839QXM4"/>
<dbReference type="Proteomes" id="UP000568050">
    <property type="component" value="Unassembled WGS sequence"/>
</dbReference>
<feature type="transmembrane region" description="Helical" evidence="5">
    <location>
        <begin position="281"/>
        <end position="301"/>
    </location>
</feature>
<evidence type="ECO:0000256" key="1">
    <source>
        <dbReference type="ARBA" id="ARBA00004651"/>
    </source>
</evidence>
<dbReference type="PANTHER" id="PTHR23514">
    <property type="entry name" value="BYPASS OF STOP CODON PROTEIN 6"/>
    <property type="match status" value="1"/>
</dbReference>
<feature type="transmembrane region" description="Helical" evidence="5">
    <location>
        <begin position="43"/>
        <end position="63"/>
    </location>
</feature>
<protein>
    <submittedName>
        <fullName evidence="7">MFS family permease</fullName>
    </submittedName>
</protein>
<feature type="transmembrane region" description="Helical" evidence="5">
    <location>
        <begin position="249"/>
        <end position="269"/>
    </location>
</feature>
<name>A0A839QXM4_9MICO</name>
<keyword evidence="8" id="KW-1185">Reference proteome</keyword>
<accession>A0A839QXM4</accession>
<comment type="caution">
    <text evidence="7">The sequence shown here is derived from an EMBL/GenBank/DDBJ whole genome shotgun (WGS) entry which is preliminary data.</text>
</comment>
<feature type="transmembrane region" description="Helical" evidence="5">
    <location>
        <begin position="367"/>
        <end position="386"/>
    </location>
</feature>
<feature type="transmembrane region" description="Helical" evidence="5">
    <location>
        <begin position="161"/>
        <end position="183"/>
    </location>
</feature>
<dbReference type="Gene3D" id="1.20.1250.20">
    <property type="entry name" value="MFS general substrate transporter like domains"/>
    <property type="match status" value="2"/>
</dbReference>
<dbReference type="GO" id="GO:0005886">
    <property type="term" value="C:plasma membrane"/>
    <property type="evidence" value="ECO:0007669"/>
    <property type="project" value="UniProtKB-SubCell"/>
</dbReference>
<keyword evidence="4 5" id="KW-0472">Membrane</keyword>
<dbReference type="InterPro" id="IPR020846">
    <property type="entry name" value="MFS_dom"/>
</dbReference>
<feature type="transmembrane region" description="Helical" evidence="5">
    <location>
        <begin position="307"/>
        <end position="328"/>
    </location>
</feature>
<dbReference type="InterPro" id="IPR051788">
    <property type="entry name" value="MFS_Transporter"/>
</dbReference>
<sequence length="395" mass="38840">MFTPSPSLARLGISAQFLTNGALLASLMPRLPEVKDRFALDDHAFGFVVIATAIGALIAAPAAGAVIRRAGALPTMVAGSILVGGLVTAAAGAPTAALFVLAMMAAGAADAVVDTAQNLQGLAVQRWKGSTILGSLHAAWSIGAAAGGAIGTWAAAASVPLLVHMGINSCIWVLVVVAAAAAARTPERFVRDADAEDAPAGAASTRRPAGPAVITLLALSLLAIAGTMVEDVANNWSALFTGRELGASPGVAGLAFTLTLTAQVVGRFATDPISSRFGMHAAAVGGGVLIAAGGATAALASAPVVGIAGFMLMGLGCGPLVPAALAGADAIPGLRHGTGVAVLSWSMRIGMLATSPIIGLVSVSAGLRIGLLVTVVGGLVGAAVAFHQGRRVRLS</sequence>
<evidence type="ECO:0000256" key="4">
    <source>
        <dbReference type="ARBA" id="ARBA00023136"/>
    </source>
</evidence>
<evidence type="ECO:0000313" key="8">
    <source>
        <dbReference type="Proteomes" id="UP000568050"/>
    </source>
</evidence>
<dbReference type="EMBL" id="JACHWP010000001">
    <property type="protein sequence ID" value="MBB3022721.1"/>
    <property type="molecule type" value="Genomic_DNA"/>
</dbReference>
<feature type="transmembrane region" description="Helical" evidence="5">
    <location>
        <begin position="70"/>
        <end position="90"/>
    </location>
</feature>
<dbReference type="Pfam" id="PF07690">
    <property type="entry name" value="MFS_1"/>
    <property type="match status" value="2"/>
</dbReference>
<feature type="transmembrane region" description="Helical" evidence="5">
    <location>
        <begin position="209"/>
        <end position="229"/>
    </location>
</feature>
<dbReference type="RefSeq" id="WP_183374990.1">
    <property type="nucleotide sequence ID" value="NZ_CBCSFZ010000004.1"/>
</dbReference>
<gene>
    <name evidence="7" type="ORF">FHX50_000969</name>
</gene>
<evidence type="ECO:0000256" key="3">
    <source>
        <dbReference type="ARBA" id="ARBA00022989"/>
    </source>
</evidence>
<proteinExistence type="predicted"/>
<dbReference type="PROSITE" id="PS50850">
    <property type="entry name" value="MFS"/>
    <property type="match status" value="1"/>
</dbReference>
<evidence type="ECO:0000313" key="7">
    <source>
        <dbReference type="EMBL" id="MBB3022721.1"/>
    </source>
</evidence>
<feature type="domain" description="Major facilitator superfamily (MFS) profile" evidence="6">
    <location>
        <begin position="211"/>
        <end position="395"/>
    </location>
</feature>
<feature type="transmembrane region" description="Helical" evidence="5">
    <location>
        <begin position="340"/>
        <end position="361"/>
    </location>
</feature>
<organism evidence="7 8">
    <name type="scientific">Helcobacillus massiliensis</name>
    <dbReference type="NCBI Taxonomy" id="521392"/>
    <lineage>
        <taxon>Bacteria</taxon>
        <taxon>Bacillati</taxon>
        <taxon>Actinomycetota</taxon>
        <taxon>Actinomycetes</taxon>
        <taxon>Micrococcales</taxon>
        <taxon>Dermabacteraceae</taxon>
        <taxon>Helcobacillus</taxon>
    </lineage>
</organism>
<evidence type="ECO:0000256" key="2">
    <source>
        <dbReference type="ARBA" id="ARBA00022692"/>
    </source>
</evidence>
<dbReference type="InterPro" id="IPR036259">
    <property type="entry name" value="MFS_trans_sf"/>
</dbReference>
<feature type="transmembrane region" description="Helical" evidence="5">
    <location>
        <begin position="12"/>
        <end position="31"/>
    </location>
</feature>
<evidence type="ECO:0000256" key="5">
    <source>
        <dbReference type="SAM" id="Phobius"/>
    </source>
</evidence>